<dbReference type="Gene3D" id="3.30.70.1290">
    <property type="entry name" value="Transposase IS200-like"/>
    <property type="match status" value="1"/>
</dbReference>
<organism evidence="2 3">
    <name type="scientific">Cecembia rubra</name>
    <dbReference type="NCBI Taxonomy" id="1485585"/>
    <lineage>
        <taxon>Bacteria</taxon>
        <taxon>Pseudomonadati</taxon>
        <taxon>Bacteroidota</taxon>
        <taxon>Cytophagia</taxon>
        <taxon>Cytophagales</taxon>
        <taxon>Cyclobacteriaceae</taxon>
        <taxon>Cecembia</taxon>
    </lineage>
</organism>
<dbReference type="AlphaFoldDB" id="A0A2P8DXZ2"/>
<dbReference type="InterPro" id="IPR002686">
    <property type="entry name" value="Transposase_17"/>
</dbReference>
<dbReference type="Pfam" id="PF01797">
    <property type="entry name" value="Y1_Tnp"/>
    <property type="match status" value="1"/>
</dbReference>
<proteinExistence type="predicted"/>
<evidence type="ECO:0000313" key="2">
    <source>
        <dbReference type="EMBL" id="PSL02027.1"/>
    </source>
</evidence>
<dbReference type="OrthoDB" id="9797997at2"/>
<evidence type="ECO:0000259" key="1">
    <source>
        <dbReference type="SMART" id="SM01321"/>
    </source>
</evidence>
<feature type="domain" description="Transposase IS200-like" evidence="1">
    <location>
        <begin position="5"/>
        <end position="119"/>
    </location>
</feature>
<protein>
    <submittedName>
        <fullName evidence="2">REP element-mobilizing transposase RayT</fullName>
    </submittedName>
</protein>
<dbReference type="EMBL" id="PYGF01000011">
    <property type="protein sequence ID" value="PSL02027.1"/>
    <property type="molecule type" value="Genomic_DNA"/>
</dbReference>
<dbReference type="InterPro" id="IPR036515">
    <property type="entry name" value="Transposase_17_sf"/>
</dbReference>
<dbReference type="GO" id="GO:0003677">
    <property type="term" value="F:DNA binding"/>
    <property type="evidence" value="ECO:0007669"/>
    <property type="project" value="InterPro"/>
</dbReference>
<dbReference type="SUPFAM" id="SSF143422">
    <property type="entry name" value="Transposase IS200-like"/>
    <property type="match status" value="1"/>
</dbReference>
<gene>
    <name evidence="2" type="ORF">CLV48_111116</name>
</gene>
<evidence type="ECO:0000313" key="3">
    <source>
        <dbReference type="Proteomes" id="UP000240708"/>
    </source>
</evidence>
<name>A0A2P8DXZ2_9BACT</name>
<comment type="caution">
    <text evidence="2">The sequence shown here is derived from an EMBL/GenBank/DDBJ whole genome shotgun (WGS) entry which is preliminary data.</text>
</comment>
<sequence length="137" mass="15699">MKHSHSEIWTHLVLSTKYQTSVFGKAEIHCISEAIGEFADEHGNKSVTFAVLPEHIHILLKLPENMSLNGLVSHLQTFIQSKLKKNGEVNSNFQWEKDYHAHSVSTNRLSVERSAIQRQTLKHQEITLEEELKFLGL</sequence>
<dbReference type="Proteomes" id="UP000240708">
    <property type="component" value="Unassembled WGS sequence"/>
</dbReference>
<dbReference type="GO" id="GO:0006313">
    <property type="term" value="P:DNA transposition"/>
    <property type="evidence" value="ECO:0007669"/>
    <property type="project" value="InterPro"/>
</dbReference>
<dbReference type="GO" id="GO:0004803">
    <property type="term" value="F:transposase activity"/>
    <property type="evidence" value="ECO:0007669"/>
    <property type="project" value="InterPro"/>
</dbReference>
<keyword evidence="3" id="KW-1185">Reference proteome</keyword>
<accession>A0A2P8DXZ2</accession>
<dbReference type="PANTHER" id="PTHR33360">
    <property type="entry name" value="TRANSPOSASE FOR INSERTION SEQUENCE ELEMENT IS200"/>
    <property type="match status" value="1"/>
</dbReference>
<dbReference type="SMART" id="SM01321">
    <property type="entry name" value="Y1_Tnp"/>
    <property type="match status" value="1"/>
</dbReference>
<reference evidence="2 3" key="1">
    <citation type="submission" date="2018-03" db="EMBL/GenBank/DDBJ databases">
        <title>Genomic Encyclopedia of Archaeal and Bacterial Type Strains, Phase II (KMG-II): from individual species to whole genera.</title>
        <authorList>
            <person name="Goeker M."/>
        </authorList>
    </citation>
    <scope>NUCLEOTIDE SEQUENCE [LARGE SCALE GENOMIC DNA]</scope>
    <source>
        <strain evidence="2 3">DSM 28057</strain>
    </source>
</reference>
<dbReference type="RefSeq" id="WP_106568469.1">
    <property type="nucleotide sequence ID" value="NZ_PYGF01000011.1"/>
</dbReference>